<dbReference type="Gene3D" id="3.20.20.70">
    <property type="entry name" value="Aldolase class I"/>
    <property type="match status" value="1"/>
</dbReference>
<comment type="catalytic activity">
    <reaction evidence="7 9 10">
        <text>2-(2-carboxy-4-methylthiazol-5-yl)ethyl phosphate + 4-amino-2-methyl-5-(diphosphooxymethyl)pyrimidine + 2 H(+) = thiamine phosphate + CO2 + diphosphate</text>
        <dbReference type="Rhea" id="RHEA:47848"/>
        <dbReference type="ChEBI" id="CHEBI:15378"/>
        <dbReference type="ChEBI" id="CHEBI:16526"/>
        <dbReference type="ChEBI" id="CHEBI:33019"/>
        <dbReference type="ChEBI" id="CHEBI:37575"/>
        <dbReference type="ChEBI" id="CHEBI:57841"/>
        <dbReference type="ChEBI" id="CHEBI:62890"/>
        <dbReference type="EC" id="2.5.1.3"/>
    </reaction>
</comment>
<dbReference type="OrthoDB" id="9810880at2"/>
<comment type="cofactor">
    <cofactor evidence="9">
        <name>Mg(2+)</name>
        <dbReference type="ChEBI" id="CHEBI:18420"/>
    </cofactor>
    <text evidence="9">Binds 1 Mg(2+) ion per subunit.</text>
</comment>
<keyword evidence="4 9" id="KW-0460">Magnesium</keyword>
<evidence type="ECO:0000256" key="1">
    <source>
        <dbReference type="ARBA" id="ARBA00005165"/>
    </source>
</evidence>
<proteinExistence type="inferred from homology"/>
<comment type="catalytic activity">
    <reaction evidence="6 9 10">
        <text>4-methyl-5-(2-phosphooxyethyl)-thiazole + 4-amino-2-methyl-5-(diphosphooxymethyl)pyrimidine + H(+) = thiamine phosphate + diphosphate</text>
        <dbReference type="Rhea" id="RHEA:22328"/>
        <dbReference type="ChEBI" id="CHEBI:15378"/>
        <dbReference type="ChEBI" id="CHEBI:33019"/>
        <dbReference type="ChEBI" id="CHEBI:37575"/>
        <dbReference type="ChEBI" id="CHEBI:57841"/>
        <dbReference type="ChEBI" id="CHEBI:58296"/>
        <dbReference type="EC" id="2.5.1.3"/>
    </reaction>
</comment>
<dbReference type="GO" id="GO:0000287">
    <property type="term" value="F:magnesium ion binding"/>
    <property type="evidence" value="ECO:0007669"/>
    <property type="project" value="UniProtKB-UniRule"/>
</dbReference>
<dbReference type="GO" id="GO:0009229">
    <property type="term" value="P:thiamine diphosphate biosynthetic process"/>
    <property type="evidence" value="ECO:0007669"/>
    <property type="project" value="UniProtKB-UniRule"/>
</dbReference>
<dbReference type="AlphaFoldDB" id="A0A2D0J3C8"/>
<dbReference type="InterPro" id="IPR013785">
    <property type="entry name" value="Aldolase_TIM"/>
</dbReference>
<comment type="pathway">
    <text evidence="1 9 11">Cofactor biosynthesis; thiamine diphosphate biosynthesis; thiamine phosphate from 4-amino-2-methyl-5-diphosphomethylpyrimidine and 4-methyl-5-(2-phosphoethyl)-thiazole: step 1/1.</text>
</comment>
<dbReference type="InterPro" id="IPR022998">
    <property type="entry name" value="ThiamineP_synth_TenI"/>
</dbReference>
<dbReference type="RefSeq" id="WP_099134988.1">
    <property type="nucleotide sequence ID" value="NZ_CAWNNJ010000097.1"/>
</dbReference>
<comment type="similarity">
    <text evidence="9 10">Belongs to the thiamine-phosphate synthase family.</text>
</comment>
<name>A0A2D0J3C8_XENBU</name>
<dbReference type="EMBL" id="NIBS01000003">
    <property type="protein sequence ID" value="PHM28884.1"/>
    <property type="molecule type" value="Genomic_DNA"/>
</dbReference>
<dbReference type="InterPro" id="IPR034291">
    <property type="entry name" value="TMP_synthase"/>
</dbReference>
<dbReference type="SUPFAM" id="SSF51391">
    <property type="entry name" value="Thiamin phosphate synthase"/>
    <property type="match status" value="1"/>
</dbReference>
<evidence type="ECO:0000256" key="10">
    <source>
        <dbReference type="RuleBase" id="RU003826"/>
    </source>
</evidence>
<dbReference type="NCBIfam" id="NF002904">
    <property type="entry name" value="PRK03512.1"/>
    <property type="match status" value="1"/>
</dbReference>
<feature type="binding site" evidence="9">
    <location>
        <begin position="41"/>
        <end position="45"/>
    </location>
    <ligand>
        <name>4-amino-2-methyl-5-(diphosphooxymethyl)pyrimidine</name>
        <dbReference type="ChEBI" id="CHEBI:57841"/>
    </ligand>
</feature>
<dbReference type="NCBIfam" id="TIGR00693">
    <property type="entry name" value="thiE"/>
    <property type="match status" value="1"/>
</dbReference>
<feature type="binding site" evidence="9">
    <location>
        <position position="73"/>
    </location>
    <ligand>
        <name>4-amino-2-methyl-5-(diphosphooxymethyl)pyrimidine</name>
        <dbReference type="ChEBI" id="CHEBI:57841"/>
    </ligand>
</feature>
<dbReference type="EC" id="2.5.1.3" evidence="9"/>
<dbReference type="HAMAP" id="MF_00097">
    <property type="entry name" value="TMP_synthase"/>
    <property type="match status" value="1"/>
</dbReference>
<dbReference type="FunFam" id="3.20.20.70:FF:000064">
    <property type="entry name" value="Thiamine-phosphate synthase"/>
    <property type="match status" value="1"/>
</dbReference>
<feature type="domain" description="Thiamine phosphate synthase/TenI" evidence="12">
    <location>
        <begin position="25"/>
        <end position="193"/>
    </location>
</feature>
<evidence type="ECO:0000256" key="7">
    <source>
        <dbReference type="ARBA" id="ARBA00047851"/>
    </source>
</evidence>
<evidence type="ECO:0000313" key="13">
    <source>
        <dbReference type="EMBL" id="PHM28884.1"/>
    </source>
</evidence>
<evidence type="ECO:0000256" key="5">
    <source>
        <dbReference type="ARBA" id="ARBA00022977"/>
    </source>
</evidence>
<dbReference type="UniPathway" id="UPA00060">
    <property type="reaction ID" value="UER00141"/>
</dbReference>
<dbReference type="GO" id="GO:0009228">
    <property type="term" value="P:thiamine biosynthetic process"/>
    <property type="evidence" value="ECO:0007669"/>
    <property type="project" value="UniProtKB-KW"/>
</dbReference>
<evidence type="ECO:0000256" key="2">
    <source>
        <dbReference type="ARBA" id="ARBA00022679"/>
    </source>
</evidence>
<dbReference type="PANTHER" id="PTHR20857">
    <property type="entry name" value="THIAMINE-PHOSPHATE PYROPHOSPHORYLASE"/>
    <property type="match status" value="1"/>
</dbReference>
<dbReference type="InterPro" id="IPR036206">
    <property type="entry name" value="ThiamineP_synth_sf"/>
</dbReference>
<feature type="binding site" evidence="9">
    <location>
        <position position="112"/>
    </location>
    <ligand>
        <name>4-amino-2-methyl-5-(diphosphooxymethyl)pyrimidine</name>
        <dbReference type="ChEBI" id="CHEBI:57841"/>
    </ligand>
</feature>
<evidence type="ECO:0000259" key="12">
    <source>
        <dbReference type="Pfam" id="PF02581"/>
    </source>
</evidence>
<dbReference type="GO" id="GO:0005737">
    <property type="term" value="C:cytoplasm"/>
    <property type="evidence" value="ECO:0007669"/>
    <property type="project" value="TreeGrafter"/>
</dbReference>
<accession>A0A2D0J3C8</accession>
<evidence type="ECO:0000256" key="11">
    <source>
        <dbReference type="RuleBase" id="RU004253"/>
    </source>
</evidence>
<protein>
    <recommendedName>
        <fullName evidence="9">Thiamine-phosphate synthase</fullName>
        <shortName evidence="9">TP synthase</shortName>
        <shortName evidence="9">TPS</shortName>
        <ecNumber evidence="9">2.5.1.3</ecNumber>
    </recommendedName>
    <alternativeName>
        <fullName evidence="9">Thiamine-phosphate pyrophosphorylase</fullName>
        <shortName evidence="9">TMP pyrophosphorylase</shortName>
        <shortName evidence="9">TMP-PPase</shortName>
    </alternativeName>
</protein>
<keyword evidence="2 9" id="KW-0808">Transferase</keyword>
<evidence type="ECO:0000256" key="6">
    <source>
        <dbReference type="ARBA" id="ARBA00047334"/>
    </source>
</evidence>
<dbReference type="PANTHER" id="PTHR20857:SF15">
    <property type="entry name" value="THIAMINE-PHOSPHATE SYNTHASE"/>
    <property type="match status" value="1"/>
</dbReference>
<evidence type="ECO:0000256" key="4">
    <source>
        <dbReference type="ARBA" id="ARBA00022842"/>
    </source>
</evidence>
<gene>
    <name evidence="9" type="primary">thiE</name>
    <name evidence="13" type="ORF">Xbud_00968</name>
</gene>
<comment type="catalytic activity">
    <reaction evidence="8 9 10">
        <text>2-[(2R,5Z)-2-carboxy-4-methylthiazol-5(2H)-ylidene]ethyl phosphate + 4-amino-2-methyl-5-(diphosphooxymethyl)pyrimidine + 2 H(+) = thiamine phosphate + CO2 + diphosphate</text>
        <dbReference type="Rhea" id="RHEA:47844"/>
        <dbReference type="ChEBI" id="CHEBI:15378"/>
        <dbReference type="ChEBI" id="CHEBI:16526"/>
        <dbReference type="ChEBI" id="CHEBI:33019"/>
        <dbReference type="ChEBI" id="CHEBI:37575"/>
        <dbReference type="ChEBI" id="CHEBI:57841"/>
        <dbReference type="ChEBI" id="CHEBI:62899"/>
        <dbReference type="EC" id="2.5.1.3"/>
    </reaction>
</comment>
<sequence>MSNQLKAISFAPTEHRLGLYPVVDSLMWIERLLEAGVRTLQLRIKDIPEEQMEDDIRQAITLGNQYNARLFINDYWRLAIKHHAYGVHLGQEDLDIADLQSIQQAGLRLGISTHNEQELARAKALRPSYIALGHIFPTTTKEMPSSPQGLIALKHQVEITPEFPTVAIGGISLERVPDVVATGVGGVALVTAITKAKDWRQATSRLLHLVEGIMVERIVEGNDRRLLC</sequence>
<keyword evidence="5 9" id="KW-0784">Thiamine biosynthesis</keyword>
<feature type="binding site" evidence="9">
    <location>
        <position position="170"/>
    </location>
    <ligand>
        <name>2-[(2R,5Z)-2-carboxy-4-methylthiazol-5(2H)-ylidene]ethyl phosphate</name>
        <dbReference type="ChEBI" id="CHEBI:62899"/>
    </ligand>
</feature>
<keyword evidence="3 9" id="KW-0479">Metal-binding</keyword>
<organism evidence="13 14">
    <name type="scientific">Xenorhabdus budapestensis</name>
    <dbReference type="NCBI Taxonomy" id="290110"/>
    <lineage>
        <taxon>Bacteria</taxon>
        <taxon>Pseudomonadati</taxon>
        <taxon>Pseudomonadota</taxon>
        <taxon>Gammaproteobacteria</taxon>
        <taxon>Enterobacterales</taxon>
        <taxon>Morganellaceae</taxon>
        <taxon>Xenorhabdus</taxon>
    </lineage>
</organism>
<dbReference type="CDD" id="cd00564">
    <property type="entry name" value="TMP_TenI"/>
    <property type="match status" value="1"/>
</dbReference>
<dbReference type="Proteomes" id="UP000225833">
    <property type="component" value="Unassembled WGS sequence"/>
</dbReference>
<evidence type="ECO:0000313" key="14">
    <source>
        <dbReference type="Proteomes" id="UP000225833"/>
    </source>
</evidence>
<evidence type="ECO:0000256" key="3">
    <source>
        <dbReference type="ARBA" id="ARBA00022723"/>
    </source>
</evidence>
<comment type="function">
    <text evidence="9">Condenses 4-methyl-5-(beta-hydroxyethyl)thiazole monophosphate (THZ-P) and 2-methyl-4-amino-5-hydroxymethyl pyrimidine pyrophosphate (HMP-PP) to form thiamine monophosphate (TMP).</text>
</comment>
<reference evidence="13 14" key="1">
    <citation type="journal article" date="2017" name="Nat. Microbiol.">
        <title>Natural product diversity associated with the nematode symbionts Photorhabdus and Xenorhabdus.</title>
        <authorList>
            <person name="Tobias N.J."/>
            <person name="Wolff H."/>
            <person name="Djahanschiri B."/>
            <person name="Grundmann F."/>
            <person name="Kronenwerth M."/>
            <person name="Shi Y.M."/>
            <person name="Simonyi S."/>
            <person name="Grun P."/>
            <person name="Shapiro-Ilan D."/>
            <person name="Pidot S.J."/>
            <person name="Stinear T.P."/>
            <person name="Ebersberger I."/>
            <person name="Bode H.B."/>
        </authorList>
    </citation>
    <scope>NUCLEOTIDE SEQUENCE [LARGE SCALE GENOMIC DNA]</scope>
    <source>
        <strain evidence="13 14">DSM 16342</strain>
    </source>
</reference>
<dbReference type="Pfam" id="PF02581">
    <property type="entry name" value="TMP-TENI"/>
    <property type="match status" value="1"/>
</dbReference>
<feature type="binding site" evidence="9">
    <location>
        <position position="93"/>
    </location>
    <ligand>
        <name>Mg(2+)</name>
        <dbReference type="ChEBI" id="CHEBI:18420"/>
    </ligand>
</feature>
<feature type="binding site" evidence="9">
    <location>
        <position position="141"/>
    </location>
    <ligand>
        <name>4-amino-2-methyl-5-(diphosphooxymethyl)pyrimidine</name>
        <dbReference type="ChEBI" id="CHEBI:57841"/>
    </ligand>
</feature>
<feature type="binding site" evidence="9">
    <location>
        <begin position="190"/>
        <end position="191"/>
    </location>
    <ligand>
        <name>2-[(2R,5Z)-2-carboxy-4-methylthiazol-5(2H)-ylidene]ethyl phosphate</name>
        <dbReference type="ChEBI" id="CHEBI:62899"/>
    </ligand>
</feature>
<evidence type="ECO:0000256" key="9">
    <source>
        <dbReference type="HAMAP-Rule" id="MF_00097"/>
    </source>
</evidence>
<evidence type="ECO:0000256" key="8">
    <source>
        <dbReference type="ARBA" id="ARBA00047883"/>
    </source>
</evidence>
<feature type="binding site" evidence="9">
    <location>
        <position position="74"/>
    </location>
    <ligand>
        <name>Mg(2+)</name>
        <dbReference type="ChEBI" id="CHEBI:18420"/>
    </ligand>
</feature>
<feature type="binding site" evidence="9">
    <location>
        <begin position="138"/>
        <end position="140"/>
    </location>
    <ligand>
        <name>2-[(2R,5Z)-2-carboxy-4-methylthiazol-5(2H)-ylidene]ethyl phosphate</name>
        <dbReference type="ChEBI" id="CHEBI:62899"/>
    </ligand>
</feature>
<comment type="caution">
    <text evidence="13">The sequence shown here is derived from an EMBL/GenBank/DDBJ whole genome shotgun (WGS) entry which is preliminary data.</text>
</comment>
<dbReference type="GO" id="GO:0004789">
    <property type="term" value="F:thiamine-phosphate diphosphorylase activity"/>
    <property type="evidence" value="ECO:0007669"/>
    <property type="project" value="UniProtKB-UniRule"/>
</dbReference>